<proteinExistence type="predicted"/>
<dbReference type="Gramene" id="TRITD2Bv1G140830.1">
    <property type="protein sequence ID" value="TRITD2Bv1G140830.1"/>
    <property type="gene ID" value="TRITD2Bv1G140830"/>
</dbReference>
<keyword evidence="2" id="KW-1185">Reference proteome</keyword>
<dbReference type="Proteomes" id="UP000324705">
    <property type="component" value="Chromosome 2B"/>
</dbReference>
<name>A0A9R1RMW9_TRITD</name>
<accession>A0A9R1RMW9</accession>
<evidence type="ECO:0000313" key="1">
    <source>
        <dbReference type="EMBL" id="VAH47241.1"/>
    </source>
</evidence>
<sequence length="100" mass="10797">MKEVRRPSLPPLCVLVAPPPLSLSAPSSAAAGTRGRSSPTQLHLSLDEQVAREATTASGGAAQERTLQVSILSHDPFPFQCCSFFSWCALSCISRGREWW</sequence>
<evidence type="ECO:0000313" key="2">
    <source>
        <dbReference type="Proteomes" id="UP000324705"/>
    </source>
</evidence>
<reference evidence="1 2" key="1">
    <citation type="submission" date="2017-09" db="EMBL/GenBank/DDBJ databases">
        <authorList>
            <consortium name="International Durum Wheat Genome Sequencing Consortium (IDWGSC)"/>
            <person name="Milanesi L."/>
        </authorList>
    </citation>
    <scope>NUCLEOTIDE SEQUENCE [LARGE SCALE GENOMIC DNA]</scope>
    <source>
        <strain evidence="2">cv. Svevo</strain>
    </source>
</reference>
<dbReference type="AlphaFoldDB" id="A0A9R1RMW9"/>
<gene>
    <name evidence="1" type="ORF">TRITD_2Bv1G140830</name>
</gene>
<protein>
    <submittedName>
        <fullName evidence="1">Uncharacterized protein</fullName>
    </submittedName>
</protein>
<dbReference type="EMBL" id="LT934114">
    <property type="protein sequence ID" value="VAH47241.1"/>
    <property type="molecule type" value="Genomic_DNA"/>
</dbReference>
<organism evidence="1 2">
    <name type="scientific">Triticum turgidum subsp. durum</name>
    <name type="common">Durum wheat</name>
    <name type="synonym">Triticum durum</name>
    <dbReference type="NCBI Taxonomy" id="4567"/>
    <lineage>
        <taxon>Eukaryota</taxon>
        <taxon>Viridiplantae</taxon>
        <taxon>Streptophyta</taxon>
        <taxon>Embryophyta</taxon>
        <taxon>Tracheophyta</taxon>
        <taxon>Spermatophyta</taxon>
        <taxon>Magnoliopsida</taxon>
        <taxon>Liliopsida</taxon>
        <taxon>Poales</taxon>
        <taxon>Poaceae</taxon>
        <taxon>BOP clade</taxon>
        <taxon>Pooideae</taxon>
        <taxon>Triticodae</taxon>
        <taxon>Triticeae</taxon>
        <taxon>Triticinae</taxon>
        <taxon>Triticum</taxon>
    </lineage>
</organism>